<dbReference type="InterPro" id="IPR037061">
    <property type="entry name" value="Lytic_TGlycoase_superhlx_L_sf"/>
</dbReference>
<evidence type="ECO:0000259" key="5">
    <source>
        <dbReference type="Pfam" id="PF14718"/>
    </source>
</evidence>
<dbReference type="PANTHER" id="PTHR37423">
    <property type="entry name" value="SOLUBLE LYTIC MUREIN TRANSGLYCOSYLASE-RELATED"/>
    <property type="match status" value="1"/>
</dbReference>
<dbReference type="RefSeq" id="WP_284205412.1">
    <property type="nucleotide sequence ID" value="NZ_BSPQ01000019.1"/>
</dbReference>
<feature type="domain" description="Transglycosylase SLT" evidence="4">
    <location>
        <begin position="474"/>
        <end position="590"/>
    </location>
</feature>
<dbReference type="Pfam" id="PF01464">
    <property type="entry name" value="SLT"/>
    <property type="match status" value="1"/>
</dbReference>
<keyword evidence="2 3" id="KW-0732">Signal</keyword>
<organism evidence="6 7">
    <name type="scientific">Psychromonas marina</name>
    <dbReference type="NCBI Taxonomy" id="88364"/>
    <lineage>
        <taxon>Bacteria</taxon>
        <taxon>Pseudomonadati</taxon>
        <taxon>Pseudomonadota</taxon>
        <taxon>Gammaproteobacteria</taxon>
        <taxon>Alteromonadales</taxon>
        <taxon>Psychromonadaceae</taxon>
        <taxon>Psychromonas</taxon>
    </lineage>
</organism>
<evidence type="ECO:0000256" key="1">
    <source>
        <dbReference type="ARBA" id="ARBA00007734"/>
    </source>
</evidence>
<dbReference type="PANTHER" id="PTHR37423:SF5">
    <property type="entry name" value="SOLUBLE LYTIC MUREIN TRANSGLYCOSYLASE"/>
    <property type="match status" value="1"/>
</dbReference>
<dbReference type="InterPro" id="IPR008939">
    <property type="entry name" value="Lytic_TGlycosylase_superhlx_U"/>
</dbReference>
<sequence length="640" mass="75193">MKKIILIVSSILFSSTALSLSLNQQRVIYSEAQSLQGQELWDEASKKLASIPVYPLNYLLEYQKIRADFSQYNPSQVNDFIEKNKDYNTSYSLQREYLYYLANDQAWEEFLDFYPKMPRSTKLKCFYFQAKMSQGKQQSIFPEVKKVWLNGRSQPNACDAVFDYYLDQQMISESLIWQRFELAYQTNKKPLMKYLMNMMPDNKKQLAQQLYDLNVKPESLEQSKLFSARSQTSYSFLPVLLKRLARRDIQLAIQTYDFYDQKIAFSKADEIALKKYFVYRILINNEQELLPWSDKALLKLSDVKLMEQRIRHAIKYNNWPDIEYWITQLPHEVSQDTTWQYWQARVLEENKKFKEANKLYKEISGERKYYSFLAAQKLGLSYQLNAQIVMPKPASLTSLQTRLDHIEELNFHQYTRLAKSEWEALLKGRDRDLQRQIGLYAYDKGWAHFSVLASIRSKSWSAINIRFPEVKPELFAANASKYQLPSSYIYAITRQESAFDQFANSPVGATGYMQLMPATAKETAHKIGLVNYKEKAQLTEGEINVQLGTAYFNGLLKRYEGNRILATAAYNAGPHRVDRWKKDGKGRASKALSMDSWVEAIPYKETRRYVKNVLAYNVIYQHVLKKPMQFFNEKELQAYY</sequence>
<reference evidence="7" key="1">
    <citation type="journal article" date="2019" name="Int. J. Syst. Evol. Microbiol.">
        <title>The Global Catalogue of Microorganisms (GCM) 10K type strain sequencing project: providing services to taxonomists for standard genome sequencing and annotation.</title>
        <authorList>
            <consortium name="The Broad Institute Genomics Platform"/>
            <consortium name="The Broad Institute Genome Sequencing Center for Infectious Disease"/>
            <person name="Wu L."/>
            <person name="Ma J."/>
        </authorList>
    </citation>
    <scope>NUCLEOTIDE SEQUENCE [LARGE SCALE GENOMIC DNA]</scope>
    <source>
        <strain evidence="7">NBRC 103166</strain>
    </source>
</reference>
<feature type="chain" id="PRO_5045748730" evidence="3">
    <location>
        <begin position="20"/>
        <end position="640"/>
    </location>
</feature>
<dbReference type="Pfam" id="PF00760">
    <property type="entry name" value="Cucumo_coat"/>
    <property type="match status" value="1"/>
</dbReference>
<name>A0ABQ6E4D2_9GAMM</name>
<feature type="signal peptide" evidence="3">
    <location>
        <begin position="1"/>
        <end position="19"/>
    </location>
</feature>
<feature type="domain" description="Lytic transglycosylase superhelical linker" evidence="5">
    <location>
        <begin position="402"/>
        <end position="461"/>
    </location>
</feature>
<dbReference type="Gene3D" id="1.10.1240.20">
    <property type="entry name" value="Lytic transglycosylase, superhelical linker domain"/>
    <property type="match status" value="1"/>
</dbReference>
<dbReference type="Pfam" id="PF14718">
    <property type="entry name" value="SLT_L"/>
    <property type="match status" value="1"/>
</dbReference>
<protein>
    <submittedName>
        <fullName evidence="6">Murein transglycosylase</fullName>
    </submittedName>
</protein>
<proteinExistence type="inferred from homology"/>
<dbReference type="EMBL" id="BSPQ01000019">
    <property type="protein sequence ID" value="GLS92317.1"/>
    <property type="molecule type" value="Genomic_DNA"/>
</dbReference>
<dbReference type="InterPro" id="IPR008258">
    <property type="entry name" value="Transglycosylase_SLT_dom_1"/>
</dbReference>
<comment type="similarity">
    <text evidence="1">Belongs to the transglycosylase Slt family.</text>
</comment>
<dbReference type="InterPro" id="IPR012289">
    <property type="entry name" value="Lytic_TGlycosylase_superhlx_L"/>
</dbReference>
<gene>
    <name evidence="6" type="primary">slt</name>
    <name evidence="6" type="ORF">GCM10007916_33870</name>
</gene>
<evidence type="ECO:0000259" key="4">
    <source>
        <dbReference type="Pfam" id="PF01464"/>
    </source>
</evidence>
<dbReference type="Gene3D" id="1.25.20.10">
    <property type="entry name" value="Bacterial muramidases"/>
    <property type="match status" value="1"/>
</dbReference>
<evidence type="ECO:0000256" key="3">
    <source>
        <dbReference type="SAM" id="SignalP"/>
    </source>
</evidence>
<dbReference type="SUPFAM" id="SSF48435">
    <property type="entry name" value="Bacterial muramidases"/>
    <property type="match status" value="1"/>
</dbReference>
<dbReference type="CDD" id="cd13401">
    <property type="entry name" value="Slt70-like"/>
    <property type="match status" value="1"/>
</dbReference>
<dbReference type="Gene3D" id="1.10.530.10">
    <property type="match status" value="1"/>
</dbReference>
<accession>A0ABQ6E4D2</accession>
<dbReference type="SUPFAM" id="SSF53955">
    <property type="entry name" value="Lysozyme-like"/>
    <property type="match status" value="1"/>
</dbReference>
<evidence type="ECO:0000313" key="6">
    <source>
        <dbReference type="EMBL" id="GLS92317.1"/>
    </source>
</evidence>
<comment type="caution">
    <text evidence="6">The sequence shown here is derived from an EMBL/GenBank/DDBJ whole genome shotgun (WGS) entry which is preliminary data.</text>
</comment>
<evidence type="ECO:0000313" key="7">
    <source>
        <dbReference type="Proteomes" id="UP001157353"/>
    </source>
</evidence>
<dbReference type="InterPro" id="IPR023346">
    <property type="entry name" value="Lysozyme-like_dom_sf"/>
</dbReference>
<keyword evidence="7" id="KW-1185">Reference proteome</keyword>
<dbReference type="Proteomes" id="UP001157353">
    <property type="component" value="Unassembled WGS sequence"/>
</dbReference>
<evidence type="ECO:0000256" key="2">
    <source>
        <dbReference type="ARBA" id="ARBA00022729"/>
    </source>
</evidence>